<proteinExistence type="predicted"/>
<evidence type="ECO:0000256" key="1">
    <source>
        <dbReference type="ARBA" id="ARBA00004141"/>
    </source>
</evidence>
<keyword evidence="2 5" id="KW-0812">Transmembrane</keyword>
<dbReference type="EMBL" id="CP016808">
    <property type="protein sequence ID" value="ANY66848.1"/>
    <property type="molecule type" value="Genomic_DNA"/>
</dbReference>
<feature type="transmembrane region" description="Helical" evidence="5">
    <location>
        <begin position="427"/>
        <end position="446"/>
    </location>
</feature>
<evidence type="ECO:0000256" key="2">
    <source>
        <dbReference type="ARBA" id="ARBA00022692"/>
    </source>
</evidence>
<dbReference type="InterPro" id="IPR035906">
    <property type="entry name" value="MetI-like_sf"/>
</dbReference>
<reference evidence="6" key="1">
    <citation type="submission" date="2016-08" db="EMBL/GenBank/DDBJ databases">
        <title>Complete Genome Seqeunce of Paenibacillus sp. BIHB 4019 from tea rhizoplane.</title>
        <authorList>
            <person name="Thakur R."/>
            <person name="Swarnkar M.K."/>
            <person name="Gulati A."/>
        </authorList>
    </citation>
    <scope>NUCLEOTIDE SEQUENCE [LARGE SCALE GENOMIC DNA]</scope>
    <source>
        <strain evidence="6">BIHB4019</strain>
    </source>
</reference>
<comment type="subcellular location">
    <subcellularLocation>
        <location evidence="1">Membrane</location>
        <topology evidence="1">Multi-pass membrane protein</topology>
    </subcellularLocation>
</comment>
<protein>
    <submittedName>
        <fullName evidence="6">Uncharacterized protein</fullName>
    </submittedName>
</protein>
<evidence type="ECO:0000256" key="4">
    <source>
        <dbReference type="ARBA" id="ARBA00023136"/>
    </source>
</evidence>
<feature type="transmembrane region" description="Helical" evidence="5">
    <location>
        <begin position="121"/>
        <end position="142"/>
    </location>
</feature>
<feature type="transmembrane region" description="Helical" evidence="5">
    <location>
        <begin position="494"/>
        <end position="513"/>
    </location>
</feature>
<organism evidence="6">
    <name type="scientific">Paenibacillus sp. BIHB 4019</name>
    <dbReference type="NCBI Taxonomy" id="1870819"/>
    <lineage>
        <taxon>Bacteria</taxon>
        <taxon>Bacillati</taxon>
        <taxon>Bacillota</taxon>
        <taxon>Bacilli</taxon>
        <taxon>Bacillales</taxon>
        <taxon>Paenibacillaceae</taxon>
        <taxon>Paenibacillus</taxon>
    </lineage>
</organism>
<feature type="transmembrane region" description="Helical" evidence="5">
    <location>
        <begin position="292"/>
        <end position="312"/>
    </location>
</feature>
<keyword evidence="3 5" id="KW-1133">Transmembrane helix</keyword>
<feature type="transmembrane region" description="Helical" evidence="5">
    <location>
        <begin position="25"/>
        <end position="46"/>
    </location>
</feature>
<dbReference type="AlphaFoldDB" id="A0A1B2DGK5"/>
<keyword evidence="4 5" id="KW-0472">Membrane</keyword>
<dbReference type="SUPFAM" id="SSF161098">
    <property type="entry name" value="MetI-like"/>
    <property type="match status" value="1"/>
</dbReference>
<feature type="transmembrane region" description="Helical" evidence="5">
    <location>
        <begin position="363"/>
        <end position="380"/>
    </location>
</feature>
<feature type="transmembrane region" description="Helical" evidence="5">
    <location>
        <begin position="332"/>
        <end position="356"/>
    </location>
</feature>
<feature type="transmembrane region" description="Helical" evidence="5">
    <location>
        <begin position="251"/>
        <end position="272"/>
    </location>
</feature>
<feature type="transmembrane region" description="Helical" evidence="5">
    <location>
        <begin position="400"/>
        <end position="420"/>
    </location>
</feature>
<feature type="transmembrane region" description="Helical" evidence="5">
    <location>
        <begin position="96"/>
        <end position="114"/>
    </location>
</feature>
<gene>
    <name evidence="6" type="ORF">BBD42_10505</name>
</gene>
<evidence type="ECO:0000313" key="6">
    <source>
        <dbReference type="EMBL" id="ANY66848.1"/>
    </source>
</evidence>
<dbReference type="Gene3D" id="1.10.3720.10">
    <property type="entry name" value="MetI-like"/>
    <property type="match status" value="1"/>
</dbReference>
<evidence type="ECO:0000256" key="5">
    <source>
        <dbReference type="SAM" id="Phobius"/>
    </source>
</evidence>
<feature type="transmembrane region" description="Helical" evidence="5">
    <location>
        <begin position="162"/>
        <end position="180"/>
    </location>
</feature>
<name>A0A1B2DGK5_9BACL</name>
<dbReference type="RefSeq" id="WP_099518136.1">
    <property type="nucleotide sequence ID" value="NZ_CP016808.1"/>
</dbReference>
<dbReference type="GO" id="GO:0016020">
    <property type="term" value="C:membrane"/>
    <property type="evidence" value="ECO:0007669"/>
    <property type="project" value="UniProtKB-SubCell"/>
</dbReference>
<sequence>MSTENPYAGHVVSNKNDSVTTGSKVYTLVSLIVLGIGLLMALVGFGKEIMMSMKDYKPFAGMADSAWVGLQHLRALMESSEFMHVVGNTITFNLKFAGLVFVLGALAGYALHVLPSKVRQGVVLLGALIVFVPASVYSHWWMYVLGSEPFLQESVMSILHPLLSALKYAGIPIAIIFAAGEGRSRRDAWLPVKGAGLFALSSLAFMGSGLFSMTFLLSNPVTMGSTDVLDTYILRSGLMQANFSSSAAANVLQMLLSAVSLLLLFIPLRLLYKVTFRGERELEKTVGYAGRAITAAVVFALFTIIYFLPYWVEGGSFEPLPAQGWPSFGSSILLYFLISLAGAIPAVVIAMAMAGAFRSKQKIIVWSASIALSIITLLTIQPFKISNYMTIREMGMLNTLFAVVTVTSFSAAAVWAVAAVLRLEAKLSILTLLSVAGGMLLLQTALNYGNFVPSYLYITDTHRSPVMMFMQMTRSAEIISQSGEAVMRTIGGLYGYWIALPPLLLYVAAHMFLPKRQLLLILSGGFKK</sequence>
<evidence type="ECO:0000256" key="3">
    <source>
        <dbReference type="ARBA" id="ARBA00022989"/>
    </source>
</evidence>
<accession>A0A1B2DGK5</accession>
<feature type="transmembrane region" description="Helical" evidence="5">
    <location>
        <begin position="192"/>
        <end position="217"/>
    </location>
</feature>